<reference evidence="9 10" key="1">
    <citation type="submission" date="2016-03" db="EMBL/GenBank/DDBJ databases">
        <title>Complete genome sequence of a soil Actinobacterium, Nocardioides dokdonensis FR1436.</title>
        <authorList>
            <person name="Kwon S.-K."/>
            <person name="Kim K."/>
            <person name="Kim J.F."/>
        </authorList>
    </citation>
    <scope>NUCLEOTIDE SEQUENCE [LARGE SCALE GENOMIC DNA]</scope>
    <source>
        <strain evidence="9 10">FR1436</strain>
    </source>
</reference>
<evidence type="ECO:0000259" key="8">
    <source>
        <dbReference type="PROSITE" id="PS51387"/>
    </source>
</evidence>
<dbReference type="GO" id="GO:1903457">
    <property type="term" value="P:lactate catabolic process"/>
    <property type="evidence" value="ECO:0007669"/>
    <property type="project" value="TreeGrafter"/>
</dbReference>
<dbReference type="InterPro" id="IPR036318">
    <property type="entry name" value="FAD-bd_PCMH-like_sf"/>
</dbReference>
<sequence length="454" mass="48694">MSAPVNHPGLSFEISRQQADLDAHGRDENSSSIVHPAGVVFAESRDDVLAALRYARETGTPVIPWGAGTSADGQVVPRGDELALDVSQMDRVLSHSVEDMTVTVEPGVTRMQLDAHLRSAGVFFPVDPGADATLGGMASTNASGTTTIKYGGMRANVLSLELALVDGRVLRLGRPVRKTSSGYALKDLVVGSGGTLGVISELTLRVHPRPACVQGIRAFFPGVEAATRAAFDVMQSGVPLARLELVDELAIGAVSRYLDLRLPERPALFLELHSSTRAGLAAEVEVVVDLLGEAGVLDIEVATTAEELQQLWKSRHQIWYALIAQYPGRTYTSTDSAVPLSRVPELVEGARSLLAEHRLDAAVFGHVGDGNVHTCVAHTEDQAEDLALYRDALSRLALDLDGTCTGEHGIGTAKRPHLIAEHGEDVVELMRLVRRTFDPDGLMNPGKMFEDRRS</sequence>
<accession>A0A1A9GH66</accession>
<dbReference type="InterPro" id="IPR016164">
    <property type="entry name" value="FAD-linked_Oxase-like_C"/>
</dbReference>
<evidence type="ECO:0000313" key="9">
    <source>
        <dbReference type="EMBL" id="ANH37637.1"/>
    </source>
</evidence>
<gene>
    <name evidence="9" type="ORF">I601_1195</name>
</gene>
<dbReference type="InterPro" id="IPR004113">
    <property type="entry name" value="FAD-bd_oxidored_4_C"/>
</dbReference>
<dbReference type="Gene3D" id="3.30.70.2740">
    <property type="match status" value="1"/>
</dbReference>
<dbReference type="Gene3D" id="3.30.465.10">
    <property type="match status" value="1"/>
</dbReference>
<dbReference type="SUPFAM" id="SSF56176">
    <property type="entry name" value="FAD-binding/transporter-associated domain-like"/>
    <property type="match status" value="1"/>
</dbReference>
<dbReference type="GO" id="GO:0071949">
    <property type="term" value="F:FAD binding"/>
    <property type="evidence" value="ECO:0007669"/>
    <property type="project" value="InterPro"/>
</dbReference>
<feature type="domain" description="FAD-binding PCMH-type" evidence="8">
    <location>
        <begin position="32"/>
        <end position="209"/>
    </location>
</feature>
<name>A0A1A9GH66_9ACTN</name>
<dbReference type="EMBL" id="CP015079">
    <property type="protein sequence ID" value="ANH37637.1"/>
    <property type="molecule type" value="Genomic_DNA"/>
</dbReference>
<dbReference type="FunFam" id="1.10.45.10:FF:000001">
    <property type="entry name" value="D-lactate dehydrogenase mitochondrial"/>
    <property type="match status" value="1"/>
</dbReference>
<evidence type="ECO:0000256" key="7">
    <source>
        <dbReference type="ARBA" id="ARBA00038897"/>
    </source>
</evidence>
<dbReference type="Proteomes" id="UP000077868">
    <property type="component" value="Chromosome"/>
</dbReference>
<dbReference type="InterPro" id="IPR016171">
    <property type="entry name" value="Vanillyl_alc_oxidase_C-sub2"/>
</dbReference>
<dbReference type="PANTHER" id="PTHR11748">
    <property type="entry name" value="D-LACTATE DEHYDROGENASE"/>
    <property type="match status" value="1"/>
</dbReference>
<proteinExistence type="inferred from homology"/>
<dbReference type="Pfam" id="PF01565">
    <property type="entry name" value="FAD_binding_4"/>
    <property type="match status" value="1"/>
</dbReference>
<dbReference type="Pfam" id="PF02913">
    <property type="entry name" value="FAD-oxidase_C"/>
    <property type="match status" value="1"/>
</dbReference>
<evidence type="ECO:0000256" key="1">
    <source>
        <dbReference type="ARBA" id="ARBA00001974"/>
    </source>
</evidence>
<evidence type="ECO:0000313" key="10">
    <source>
        <dbReference type="Proteomes" id="UP000077868"/>
    </source>
</evidence>
<evidence type="ECO:0000256" key="4">
    <source>
        <dbReference type="ARBA" id="ARBA00022827"/>
    </source>
</evidence>
<dbReference type="STRING" id="1300347.I601_1195"/>
<dbReference type="InterPro" id="IPR016169">
    <property type="entry name" value="FAD-bd_PCMH_sub2"/>
</dbReference>
<dbReference type="InterPro" id="IPR006094">
    <property type="entry name" value="Oxid_FAD_bind_N"/>
</dbReference>
<dbReference type="EC" id="1.1.2.4" evidence="7"/>
<protein>
    <recommendedName>
        <fullName evidence="7">D-lactate dehydrogenase (cytochrome)</fullName>
        <ecNumber evidence="7">1.1.2.4</ecNumber>
    </recommendedName>
</protein>
<dbReference type="PANTHER" id="PTHR11748:SF111">
    <property type="entry name" value="D-LACTATE DEHYDROGENASE, MITOCHONDRIAL-RELATED"/>
    <property type="match status" value="1"/>
</dbReference>
<comment type="similarity">
    <text evidence="2">Belongs to the FAD-binding oxidoreductase/transferase type 4 family.</text>
</comment>
<dbReference type="Gene3D" id="1.10.45.10">
    <property type="entry name" value="Vanillyl-alcohol Oxidase, Chain A, domain 4"/>
    <property type="match status" value="1"/>
</dbReference>
<dbReference type="RefSeq" id="WP_068107368.1">
    <property type="nucleotide sequence ID" value="NZ_CP015079.1"/>
</dbReference>
<organism evidence="9 10">
    <name type="scientific">Nocardioides dokdonensis FR1436</name>
    <dbReference type="NCBI Taxonomy" id="1300347"/>
    <lineage>
        <taxon>Bacteria</taxon>
        <taxon>Bacillati</taxon>
        <taxon>Actinomycetota</taxon>
        <taxon>Actinomycetes</taxon>
        <taxon>Propionibacteriales</taxon>
        <taxon>Nocardioidaceae</taxon>
        <taxon>Nocardioides</taxon>
    </lineage>
</organism>
<dbReference type="PROSITE" id="PS51387">
    <property type="entry name" value="FAD_PCMH"/>
    <property type="match status" value="1"/>
</dbReference>
<dbReference type="GO" id="GO:0004458">
    <property type="term" value="F:D-lactate dehydrogenase (cytochrome) activity"/>
    <property type="evidence" value="ECO:0007669"/>
    <property type="project" value="UniProtKB-EC"/>
</dbReference>
<dbReference type="OrthoDB" id="9811557at2"/>
<evidence type="ECO:0000256" key="2">
    <source>
        <dbReference type="ARBA" id="ARBA00008000"/>
    </source>
</evidence>
<dbReference type="InterPro" id="IPR016166">
    <property type="entry name" value="FAD-bd_PCMH"/>
</dbReference>
<dbReference type="KEGG" id="ndk:I601_1195"/>
<comment type="cofactor">
    <cofactor evidence="1">
        <name>FAD</name>
        <dbReference type="ChEBI" id="CHEBI:57692"/>
    </cofactor>
</comment>
<keyword evidence="6 9" id="KW-0560">Oxidoreductase</keyword>
<dbReference type="SUPFAM" id="SSF55103">
    <property type="entry name" value="FAD-linked oxidases, C-terminal domain"/>
    <property type="match status" value="1"/>
</dbReference>
<evidence type="ECO:0000256" key="6">
    <source>
        <dbReference type="ARBA" id="ARBA00023002"/>
    </source>
</evidence>
<evidence type="ECO:0000256" key="3">
    <source>
        <dbReference type="ARBA" id="ARBA00022630"/>
    </source>
</evidence>
<keyword evidence="3" id="KW-0285">Flavoprotein</keyword>
<evidence type="ECO:0000256" key="5">
    <source>
        <dbReference type="ARBA" id="ARBA00022946"/>
    </source>
</evidence>
<dbReference type="FunFam" id="3.30.465.10:FF:000016">
    <property type="entry name" value="probable D-lactate dehydrogenase, mitochondrial"/>
    <property type="match status" value="1"/>
</dbReference>
<keyword evidence="10" id="KW-1185">Reference proteome</keyword>
<keyword evidence="4" id="KW-0274">FAD</keyword>
<dbReference type="FunFam" id="3.30.70.2740:FF:000001">
    <property type="entry name" value="D-lactate dehydrogenase mitochondrial"/>
    <property type="match status" value="1"/>
</dbReference>
<keyword evidence="5" id="KW-0809">Transit peptide</keyword>
<dbReference type="GO" id="GO:0008720">
    <property type="term" value="F:D-lactate dehydrogenase (NAD+) activity"/>
    <property type="evidence" value="ECO:0007669"/>
    <property type="project" value="TreeGrafter"/>
</dbReference>
<dbReference type="AlphaFoldDB" id="A0A1A9GH66"/>
<dbReference type="PATRIC" id="fig|1300347.3.peg.1196"/>